<dbReference type="EMBL" id="CABL01000019">
    <property type="protein sequence ID" value="CBH76083.1"/>
    <property type="molecule type" value="Genomic_DNA"/>
</dbReference>
<keyword evidence="1" id="KW-0812">Transmembrane</keyword>
<dbReference type="GO" id="GO:0042910">
    <property type="term" value="F:xenobiotic transmembrane transporter activity"/>
    <property type="evidence" value="ECO:0007669"/>
    <property type="project" value="TreeGrafter"/>
</dbReference>
<name>E6PHZ3_9ZZZZ</name>
<feature type="transmembrane region" description="Helical" evidence="1">
    <location>
        <begin position="398"/>
        <end position="418"/>
    </location>
</feature>
<keyword evidence="1" id="KW-0472">Membrane</keyword>
<dbReference type="SUPFAM" id="SSF82866">
    <property type="entry name" value="Multidrug efflux transporter AcrB transmembrane domain"/>
    <property type="match status" value="2"/>
</dbReference>
<dbReference type="Gene3D" id="3.30.70.1440">
    <property type="entry name" value="Multidrug efflux transporter AcrB pore domain"/>
    <property type="match status" value="1"/>
</dbReference>
<dbReference type="AlphaFoldDB" id="E6PHZ3"/>
<protein>
    <submittedName>
        <fullName evidence="2">Putative Multidrug efflux transporter AcrB</fullName>
    </submittedName>
</protein>
<dbReference type="PRINTS" id="PR00702">
    <property type="entry name" value="ACRIFLAVINRP"/>
</dbReference>
<dbReference type="Gene3D" id="3.30.70.1430">
    <property type="entry name" value="Multidrug efflux transporter AcrB pore domain"/>
    <property type="match status" value="2"/>
</dbReference>
<feature type="transmembrane region" description="Helical" evidence="1">
    <location>
        <begin position="904"/>
        <end position="923"/>
    </location>
</feature>
<dbReference type="InterPro" id="IPR001036">
    <property type="entry name" value="Acrflvin-R"/>
</dbReference>
<feature type="transmembrane region" description="Helical" evidence="1">
    <location>
        <begin position="372"/>
        <end position="392"/>
    </location>
</feature>
<feature type="transmembrane region" description="Helical" evidence="1">
    <location>
        <begin position="880"/>
        <end position="897"/>
    </location>
</feature>
<evidence type="ECO:0000313" key="2">
    <source>
        <dbReference type="EMBL" id="CBH76083.1"/>
    </source>
</evidence>
<dbReference type="PANTHER" id="PTHR32063">
    <property type="match status" value="1"/>
</dbReference>
<feature type="transmembrane region" description="Helical" evidence="1">
    <location>
        <begin position="1006"/>
        <end position="1033"/>
    </location>
</feature>
<feature type="transmembrane region" description="Helical" evidence="1">
    <location>
        <begin position="451"/>
        <end position="471"/>
    </location>
</feature>
<dbReference type="Pfam" id="PF00873">
    <property type="entry name" value="ACR_tran"/>
    <property type="match status" value="1"/>
</dbReference>
<keyword evidence="1" id="KW-1133">Transmembrane helix</keyword>
<feature type="transmembrane region" description="Helical" evidence="1">
    <location>
        <begin position="929"/>
        <end position="949"/>
    </location>
</feature>
<evidence type="ECO:0000256" key="1">
    <source>
        <dbReference type="SAM" id="Phobius"/>
    </source>
</evidence>
<dbReference type="Gene3D" id="1.20.1640.10">
    <property type="entry name" value="Multidrug efflux transporter AcrB transmembrane domain"/>
    <property type="match status" value="2"/>
</dbReference>
<organism evidence="2">
    <name type="scientific">mine drainage metagenome</name>
    <dbReference type="NCBI Taxonomy" id="410659"/>
    <lineage>
        <taxon>unclassified sequences</taxon>
        <taxon>metagenomes</taxon>
        <taxon>ecological metagenomes</taxon>
    </lineage>
</organism>
<sequence length="1145" mass="122964">MKPLTGIGRLARYFLISKLTPTIVIAISVWGIFAILQTPRQENPEITMPAATIFTQYSGGSAREVEKLLTERGERVLQEVPGISHIYATTTQDYSMLTVLFHVGESPSKSFVALYDQVNAHLGDLPPGASRPVITPLSVDDVPIVVLNLHGKRYNRGELYQAAQRLISEVRAIPGVSTVQTFGGRPQVVNVRLDPVKLAAYGVSAGQIAAALGASNATQAVGALHSEGESLSLRAGDALTSLDAVRNQIVNVSDGQPVRLGQVATVERGLTPRENATGFGYATGTKGAERGLQASVSIAIAKKAGTNAVTVANLILSRVKTIALPPGMTLDVTRNDGNKANLAVNELIQRLLEAIFIVVALLFILGWREALVVATAIPLTLFVTLGIGMIDGQSINRITLFALILSLGLLVDQAIVIVENIHRHYHVVNPHRSKAEATVLAVEEIGNPTTLATITVVLSFLPMLFVTGMMGPYMRPIPLNVPIAMIASLLIAFTITPWATYALLRNQKPKASHGTPKWILPFRNALAKMLADRKLGQRFLGILALALLVAAMLPALKLVKFRMLPDANETSFLVAIDAPPSSSIARTASIAAAVGSKLATYPQIRSYQTFVGTNAVPDLAALFQGTVFRNAPNQAEIHVTLLPKDRRSVESAPFVAQIRPALAAVATARGATLRILQVPPGPPVRDTILAKIYGPDPEVRRAIAARIVSMMQRERGVVDIDSSFKDLPAALNLRVDPTEAALAGVSVTDAIQTLAMEIHGAPVSTLHVPDQARPVSIFLRLERAYRGDPAALGSLMLPSRNGIQVPLSAVVTSRAGNVERPLYRDDFRNVSYVGADMAGRSSTYAVIDMELALMRHPLPAGYSISWGGEWSLTNRVFADLGRAMLLAFILIYFLLVARFRSFMIPLVVLAAVPLAVIGVLPGFALLAPFGIYFSATAMIGLIALIGIVVRNSIILLDFIESKIKEGIPLHEALVEATTARTRPIFLTAAAGVLSSIVIAADPVWSGLAWALVFGMTMSAVLSVLAIPLLYGLIAEGRTRASDSLPTPGIEAERVRSIVNFPELDCIELESTALPRLLEGESVDLDMEIFRGEGDARDAVAYLSGPYRVEKAKLELQSAYGSITSLQHLTLRSIENAPSWKELDRE</sequence>
<feature type="transmembrane region" description="Helical" evidence="1">
    <location>
        <begin position="12"/>
        <end position="36"/>
    </location>
</feature>
<dbReference type="Gene3D" id="3.30.70.1320">
    <property type="entry name" value="Multidrug efflux transporter AcrB pore domain like"/>
    <property type="match status" value="1"/>
</dbReference>
<proteinExistence type="predicted"/>
<feature type="transmembrane region" description="Helical" evidence="1">
    <location>
        <begin position="983"/>
        <end position="1000"/>
    </location>
</feature>
<dbReference type="SUPFAM" id="SSF82693">
    <property type="entry name" value="Multidrug efflux transporter AcrB pore domain, PN1, PN2, PC1 and PC2 subdomains"/>
    <property type="match status" value="3"/>
</dbReference>
<dbReference type="SUPFAM" id="SSF82714">
    <property type="entry name" value="Multidrug efflux transporter AcrB TolC docking domain, DN and DC subdomains"/>
    <property type="match status" value="2"/>
</dbReference>
<accession>E6PHZ3</accession>
<dbReference type="InterPro" id="IPR027463">
    <property type="entry name" value="AcrB_DN_DC_subdom"/>
</dbReference>
<feature type="transmembrane region" description="Helical" evidence="1">
    <location>
        <begin position="483"/>
        <end position="504"/>
    </location>
</feature>
<dbReference type="Gene3D" id="3.30.2090.10">
    <property type="entry name" value="Multidrug efflux transporter AcrB TolC docking domain, DN and DC subdomains"/>
    <property type="match status" value="2"/>
</dbReference>
<feature type="transmembrane region" description="Helical" evidence="1">
    <location>
        <begin position="347"/>
        <end position="365"/>
    </location>
</feature>
<reference evidence="2" key="1">
    <citation type="submission" date="2009-10" db="EMBL/GenBank/DDBJ databases">
        <title>Diversity of trophic interactions inside an arsenic-rich microbial ecosystem.</title>
        <authorList>
            <person name="Bertin P.N."/>
            <person name="Heinrich-Salmeron A."/>
            <person name="Pelletier E."/>
            <person name="Goulhen-Chollet F."/>
            <person name="Arsene-Ploetze F."/>
            <person name="Gallien S."/>
            <person name="Calteau A."/>
            <person name="Vallenet D."/>
            <person name="Casiot C."/>
            <person name="Chane-Woon-Ming B."/>
            <person name="Giloteaux L."/>
            <person name="Barakat M."/>
            <person name="Bonnefoy V."/>
            <person name="Bruneel O."/>
            <person name="Chandler M."/>
            <person name="Cleiss J."/>
            <person name="Duran R."/>
            <person name="Elbaz-Poulichet F."/>
            <person name="Fonknechten N."/>
            <person name="Lauga B."/>
            <person name="Mornico D."/>
            <person name="Ortet P."/>
            <person name="Schaeffer C."/>
            <person name="Siguier P."/>
            <person name="Alexander Thil Smith A."/>
            <person name="Van Dorsselaer A."/>
            <person name="Weissenbach J."/>
            <person name="Medigue C."/>
            <person name="Le Paslier D."/>
        </authorList>
    </citation>
    <scope>NUCLEOTIDE SEQUENCE</scope>
</reference>
<gene>
    <name evidence="2" type="ORF">CARN1_0563</name>
</gene>
<comment type="caution">
    <text evidence="2">The sequence shown here is derived from an EMBL/GenBank/DDBJ whole genome shotgun (WGS) entry which is preliminary data.</text>
</comment>
<dbReference type="GO" id="GO:0005886">
    <property type="term" value="C:plasma membrane"/>
    <property type="evidence" value="ECO:0007669"/>
    <property type="project" value="TreeGrafter"/>
</dbReference>
<feature type="transmembrane region" description="Helical" evidence="1">
    <location>
        <begin position="539"/>
        <end position="556"/>
    </location>
</feature>
<dbReference type="PANTHER" id="PTHR32063:SF16">
    <property type="entry name" value="CATION EFFLUX SYSTEM (ACRB_ACRD_ACRF FAMILY)"/>
    <property type="match status" value="1"/>
</dbReference>